<evidence type="ECO:0000313" key="4">
    <source>
        <dbReference type="RefSeq" id="XP_033570332.1"/>
    </source>
</evidence>
<dbReference type="GeneID" id="54467058"/>
<protein>
    <submittedName>
        <fullName evidence="2 4">Uncharacterized protein</fullName>
    </submittedName>
</protein>
<dbReference type="AlphaFoldDB" id="A0A6A6Y4B9"/>
<organism evidence="2">
    <name type="scientific">Mytilinidion resinicola</name>
    <dbReference type="NCBI Taxonomy" id="574789"/>
    <lineage>
        <taxon>Eukaryota</taxon>
        <taxon>Fungi</taxon>
        <taxon>Dikarya</taxon>
        <taxon>Ascomycota</taxon>
        <taxon>Pezizomycotina</taxon>
        <taxon>Dothideomycetes</taxon>
        <taxon>Pleosporomycetidae</taxon>
        <taxon>Mytilinidiales</taxon>
        <taxon>Mytilinidiaceae</taxon>
        <taxon>Mytilinidion</taxon>
    </lineage>
</organism>
<dbReference type="EMBL" id="MU003718">
    <property type="protein sequence ID" value="KAF2803368.1"/>
    <property type="molecule type" value="Genomic_DNA"/>
</dbReference>
<reference evidence="2 4" key="1">
    <citation type="journal article" date="2020" name="Stud. Mycol.">
        <title>101 Dothideomycetes genomes: a test case for predicting lifestyles and emergence of pathogens.</title>
        <authorList>
            <person name="Haridas S."/>
            <person name="Albert R."/>
            <person name="Binder M."/>
            <person name="Bloem J."/>
            <person name="Labutti K."/>
            <person name="Salamov A."/>
            <person name="Andreopoulos B."/>
            <person name="Baker S."/>
            <person name="Barry K."/>
            <person name="Bills G."/>
            <person name="Bluhm B."/>
            <person name="Cannon C."/>
            <person name="Castanera R."/>
            <person name="Culley D."/>
            <person name="Daum C."/>
            <person name="Ezra D."/>
            <person name="Gonzalez J."/>
            <person name="Henrissat B."/>
            <person name="Kuo A."/>
            <person name="Liang C."/>
            <person name="Lipzen A."/>
            <person name="Lutzoni F."/>
            <person name="Magnuson J."/>
            <person name="Mondo S."/>
            <person name="Nolan M."/>
            <person name="Ohm R."/>
            <person name="Pangilinan J."/>
            <person name="Park H.-J."/>
            <person name="Ramirez L."/>
            <person name="Alfaro M."/>
            <person name="Sun H."/>
            <person name="Tritt A."/>
            <person name="Yoshinaga Y."/>
            <person name="Zwiers L.-H."/>
            <person name="Turgeon B."/>
            <person name="Goodwin S."/>
            <person name="Spatafora J."/>
            <person name="Crous P."/>
            <person name="Grigoriev I."/>
        </authorList>
    </citation>
    <scope>NUCLEOTIDE SEQUENCE</scope>
    <source>
        <strain evidence="2 4">CBS 304.34</strain>
    </source>
</reference>
<feature type="region of interest" description="Disordered" evidence="1">
    <location>
        <begin position="98"/>
        <end position="121"/>
    </location>
</feature>
<evidence type="ECO:0000256" key="1">
    <source>
        <dbReference type="SAM" id="MobiDB-lite"/>
    </source>
</evidence>
<reference evidence="4" key="2">
    <citation type="submission" date="2020-04" db="EMBL/GenBank/DDBJ databases">
        <authorList>
            <consortium name="NCBI Genome Project"/>
        </authorList>
    </citation>
    <scope>NUCLEOTIDE SEQUENCE</scope>
    <source>
        <strain evidence="4">CBS 304.34</strain>
    </source>
</reference>
<sequence length="121" mass="13753">MADKIRNFYQSSPNSGMHYYLHHTAGSLAIDRRDKVFAILGLATLGQSSFIPDYTKALSSYLATLYNAEEMRTWEEGLDEIESFNWSTEIDNIQWEQDNGSEGLRKKNTATLQSTVPPEVE</sequence>
<feature type="compositionally biased region" description="Polar residues" evidence="1">
    <location>
        <begin position="109"/>
        <end position="121"/>
    </location>
</feature>
<dbReference type="Proteomes" id="UP000504636">
    <property type="component" value="Unplaced"/>
</dbReference>
<dbReference type="RefSeq" id="XP_033570332.1">
    <property type="nucleotide sequence ID" value="XM_033726165.1"/>
</dbReference>
<gene>
    <name evidence="2 4" type="ORF">BDZ99DRAFT_526722</name>
</gene>
<accession>A0A6A6Y4B9</accession>
<proteinExistence type="predicted"/>
<reference evidence="4" key="3">
    <citation type="submission" date="2025-04" db="UniProtKB">
        <authorList>
            <consortium name="RefSeq"/>
        </authorList>
    </citation>
    <scope>IDENTIFICATION</scope>
    <source>
        <strain evidence="4">CBS 304.34</strain>
    </source>
</reference>
<evidence type="ECO:0000313" key="2">
    <source>
        <dbReference type="EMBL" id="KAF2803368.1"/>
    </source>
</evidence>
<keyword evidence="3" id="KW-1185">Reference proteome</keyword>
<evidence type="ECO:0000313" key="3">
    <source>
        <dbReference type="Proteomes" id="UP000504636"/>
    </source>
</evidence>
<name>A0A6A6Y4B9_9PEZI</name>